<dbReference type="InterPro" id="IPR029026">
    <property type="entry name" value="tRNA_m1G_MTases_N"/>
</dbReference>
<reference evidence="3" key="1">
    <citation type="submission" date="2021-01" db="EMBL/GenBank/DDBJ databases">
        <authorList>
            <person name="Corre E."/>
            <person name="Pelletier E."/>
            <person name="Niang G."/>
            <person name="Scheremetjew M."/>
            <person name="Finn R."/>
            <person name="Kale V."/>
            <person name="Holt S."/>
            <person name="Cochrane G."/>
            <person name="Meng A."/>
            <person name="Brown T."/>
            <person name="Cohen L."/>
        </authorList>
    </citation>
    <scope>NUCLEOTIDE SEQUENCE</scope>
    <source>
        <strain evidence="3">Pbaha01</strain>
    </source>
</reference>
<name>A0A7S0ALX0_9DINO</name>
<dbReference type="Gene3D" id="3.40.1280.10">
    <property type="match status" value="1"/>
</dbReference>
<evidence type="ECO:0008006" key="4">
    <source>
        <dbReference type="Google" id="ProtNLM"/>
    </source>
</evidence>
<comment type="similarity">
    <text evidence="1">Belongs to the class IV-like SAM-binding methyltransferase superfamily.</text>
</comment>
<dbReference type="InterPro" id="IPR003750">
    <property type="entry name" value="Put_MeTrfase-C9orf114-like"/>
</dbReference>
<dbReference type="CDD" id="cd18086">
    <property type="entry name" value="HsC9orf114-like"/>
    <property type="match status" value="1"/>
</dbReference>
<feature type="region of interest" description="Disordered" evidence="2">
    <location>
        <begin position="1"/>
        <end position="77"/>
    </location>
</feature>
<dbReference type="SUPFAM" id="SSF50249">
    <property type="entry name" value="Nucleic acid-binding proteins"/>
    <property type="match status" value="1"/>
</dbReference>
<protein>
    <recommendedName>
        <fullName evidence="4">RNA methyltransferase</fullName>
    </recommendedName>
</protein>
<sequence length="391" mass="42712">MHGGGPGPKKRKRSAKEEGASNGATEGQESFRRRRGEPRKGGDGRSRGRGVNPGMSGGIGSRDNAMQSARRAYNPRPSAVRMLKPRSGRAHTFSVALPSSIIENAQSGELKAMLVGQIARALTIFSIDEVVLYEDKSDAPQSTDSEGLSRGLAFFVRNLQYLETPQYLRRQLLPMHRDLRWVGLLSPLDAPHHLRKHERLAYREGAVLPTEKCPKQPADELGCWVNCGLEEPVWVSGQVIPSGVRVTVRLDEGSRNKESSPSGVAVAPAEPRTKLGLYWGYQVRIARSLQAVIEECPFDGGYDLSIGTSERGEAHGLHGLPKFKHLLITFGGLGGLEEAVDDESSGYPASTDPSSLFSRYVNICPAQTSRTIRTEEALFIALTALRHHLSD</sequence>
<evidence type="ECO:0000256" key="1">
    <source>
        <dbReference type="ARBA" id="ARBA00009841"/>
    </source>
</evidence>
<organism evidence="3">
    <name type="scientific">Pyrodinium bahamense</name>
    <dbReference type="NCBI Taxonomy" id="73915"/>
    <lineage>
        <taxon>Eukaryota</taxon>
        <taxon>Sar</taxon>
        <taxon>Alveolata</taxon>
        <taxon>Dinophyceae</taxon>
        <taxon>Gonyaulacales</taxon>
        <taxon>Pyrocystaceae</taxon>
        <taxon>Pyrodinium</taxon>
    </lineage>
</organism>
<dbReference type="Gene3D" id="2.40.50.140">
    <property type="entry name" value="Nucleic acid-binding proteins"/>
    <property type="match status" value="1"/>
</dbReference>
<dbReference type="PANTHER" id="PTHR12150:SF13">
    <property type="entry name" value="METHYLTRANSFERASE C9ORF114-RELATED"/>
    <property type="match status" value="1"/>
</dbReference>
<evidence type="ECO:0000313" key="3">
    <source>
        <dbReference type="EMBL" id="CAD8367430.1"/>
    </source>
</evidence>
<gene>
    <name evidence="3" type="ORF">PBAH0796_LOCUS18385</name>
</gene>
<accession>A0A7S0ALX0</accession>
<evidence type="ECO:0000256" key="2">
    <source>
        <dbReference type="SAM" id="MobiDB-lite"/>
    </source>
</evidence>
<dbReference type="EMBL" id="HBEG01030081">
    <property type="protein sequence ID" value="CAD8367430.1"/>
    <property type="molecule type" value="Transcribed_RNA"/>
</dbReference>
<dbReference type="InterPro" id="IPR012340">
    <property type="entry name" value="NA-bd_OB-fold"/>
</dbReference>
<dbReference type="AlphaFoldDB" id="A0A7S0ALX0"/>
<dbReference type="PANTHER" id="PTHR12150">
    <property type="entry name" value="CLASS IV SAM-BINDING METHYLTRANSFERASE-RELATED"/>
    <property type="match status" value="1"/>
</dbReference>
<dbReference type="InterPro" id="IPR029028">
    <property type="entry name" value="Alpha/beta_knot_MTases"/>
</dbReference>
<proteinExistence type="inferred from homology"/>
<dbReference type="SUPFAM" id="SSF75217">
    <property type="entry name" value="alpha/beta knot"/>
    <property type="match status" value="1"/>
</dbReference>
<dbReference type="Pfam" id="PF02598">
    <property type="entry name" value="Methyltrn_RNA_3"/>
    <property type="match status" value="1"/>
</dbReference>